<evidence type="ECO:0000313" key="3">
    <source>
        <dbReference type="EMBL" id="KST66313.1"/>
    </source>
</evidence>
<reference evidence="4 5" key="1">
    <citation type="journal article" date="2015" name="Genome Announc.">
        <title>Draft Genome of the Euendolithic (true boring) Cyanobacterium Mastigocoleus testarum strain BC008.</title>
        <authorList>
            <person name="Guida B.S."/>
            <person name="Garcia-Pichel F."/>
        </authorList>
    </citation>
    <scope>NUCLEOTIDE SEQUENCE [LARGE SCALE GENOMIC DNA]</scope>
    <source>
        <strain evidence="4 5">BC008</strain>
    </source>
</reference>
<dbReference type="InterPro" id="IPR011990">
    <property type="entry name" value="TPR-like_helical_dom_sf"/>
</dbReference>
<dbReference type="SUPFAM" id="SSF48452">
    <property type="entry name" value="TPR-like"/>
    <property type="match status" value="3"/>
</dbReference>
<comment type="caution">
    <text evidence="4">The sequence shown here is derived from an EMBL/GenBank/DDBJ whole genome shotgun (WGS) entry which is preliminary data.</text>
</comment>
<keyword evidence="1" id="KW-1133">Transmembrane helix</keyword>
<gene>
    <name evidence="3" type="ORF">BC008_25400</name>
    <name evidence="4" type="ORF">BC008_25925</name>
</gene>
<keyword evidence="1" id="KW-0472">Membrane</keyword>
<accession>A0A0V7ZQ92</accession>
<organism evidence="4 5">
    <name type="scientific">Mastigocoleus testarum BC008</name>
    <dbReference type="NCBI Taxonomy" id="371196"/>
    <lineage>
        <taxon>Bacteria</taxon>
        <taxon>Bacillati</taxon>
        <taxon>Cyanobacteriota</taxon>
        <taxon>Cyanophyceae</taxon>
        <taxon>Nostocales</taxon>
        <taxon>Hapalosiphonaceae</taxon>
        <taxon>Mastigocoleus</taxon>
    </lineage>
</organism>
<evidence type="ECO:0000313" key="4">
    <source>
        <dbReference type="EMBL" id="KST66634.1"/>
    </source>
</evidence>
<evidence type="ECO:0000313" key="5">
    <source>
        <dbReference type="Proteomes" id="UP000053372"/>
    </source>
</evidence>
<dbReference type="SMART" id="SM00028">
    <property type="entry name" value="TPR"/>
    <property type="match status" value="7"/>
</dbReference>
<protein>
    <recommendedName>
        <fullName evidence="2">CHAT domain-containing protein</fullName>
    </recommendedName>
</protein>
<dbReference type="Proteomes" id="UP000053372">
    <property type="component" value="Unassembled WGS sequence"/>
</dbReference>
<dbReference type="EMBL" id="LMTZ01000095">
    <property type="protein sequence ID" value="KST66634.1"/>
    <property type="molecule type" value="Genomic_DNA"/>
</dbReference>
<dbReference type="Pfam" id="PF13176">
    <property type="entry name" value="TPR_7"/>
    <property type="match status" value="1"/>
</dbReference>
<dbReference type="InterPro" id="IPR019734">
    <property type="entry name" value="TPR_rpt"/>
</dbReference>
<dbReference type="OrthoDB" id="446317at2"/>
<feature type="domain" description="CHAT" evidence="2">
    <location>
        <begin position="620"/>
        <end position="888"/>
    </location>
</feature>
<proteinExistence type="predicted"/>
<dbReference type="PANTHER" id="PTHR10098:SF112">
    <property type="entry name" value="SLR0380 PROTEIN"/>
    <property type="match status" value="1"/>
</dbReference>
<dbReference type="Pfam" id="PF12770">
    <property type="entry name" value="CHAT"/>
    <property type="match status" value="1"/>
</dbReference>
<keyword evidence="1" id="KW-0812">Transmembrane</keyword>
<sequence>MISVATNCKVIILYFSTRKFLRLLGLGVSFTLIILFLTNFYFLLAAQTSEVVAVEAKKIETIKISSSALVETAKNDYQTGNFIQAIEKWQQALKIFSSTNDILNQSIVLSNLALAYQKLGNWQQANKTIEDSLNLLDNLETVKAKSLQAAALNIKGSLLLARGKTEEALNIWVNASKKYKEVGDNVGYIRSLINQSQALRRLGLYLRARVTLEEVNQSLKKESPSSLKAATLLNFGNTLRLLGDLQASEEALQQSLAIAEKLDSPNDIAAVLLSLGNNARDDELSEKALKYYQRAIVASKSPINKLQAQLNQLCLLIDMEKWHQAKELIAKIEPGIENLPPSRQAIYTKVNFVQSLVRIKDKDIDKDKRNEYSAKLLTKAIAEAQAIRDSRAESYALGYLGELYERTQQLAEAQKLTEQALILAQANNAADISYHWQWQLGRLFKKQNQIDKAVSAYSNAVATLSVISNDLVANNVNVQFYFRESVEPIYRELVDLLLQGESNENSNSKSFKSGKKVSQSNLKKARRVIESLQLAELDNYFREAYLTGSSTQLDIDKVDPQAAVIYPIILRDRLEVVLSLPNQTLTHYSSKISESELETNIEKMRRSLRRTSLKKERLAIAEKFYDLLIKPAEKELQANGVKTLAFMLDGSMKNLPMAVLYDGQQYLIEKYNLAVTPGLQLFAPQSLKHKNLKVLFGGLSESRQGFMSLPGVKTEINQIKSKISSQVLLNQKFTTKALEKNISNTPFPVVHLATHGQFSCRVKDTFILTWDHRINVKQLGNLLQNREKYSNNPIELLVLSACQTAQGDKRAALGLAGVAVRSGARSTVASLWAVDDRSTSIFMVEFYKQLAKPNVSKAEALRQAQLSLLGQRGFKHPFYWAPFVLVGNWL</sequence>
<evidence type="ECO:0000259" key="2">
    <source>
        <dbReference type="Pfam" id="PF12770"/>
    </source>
</evidence>
<dbReference type="InterPro" id="IPR024983">
    <property type="entry name" value="CHAT_dom"/>
</dbReference>
<dbReference type="Pfam" id="PF13424">
    <property type="entry name" value="TPR_12"/>
    <property type="match status" value="1"/>
</dbReference>
<dbReference type="Gene3D" id="1.25.40.10">
    <property type="entry name" value="Tetratricopeptide repeat domain"/>
    <property type="match status" value="3"/>
</dbReference>
<name>A0A0V7ZQ92_9CYAN</name>
<evidence type="ECO:0000256" key="1">
    <source>
        <dbReference type="SAM" id="Phobius"/>
    </source>
</evidence>
<dbReference type="EMBL" id="LMTZ01000097">
    <property type="protein sequence ID" value="KST66313.1"/>
    <property type="molecule type" value="Genomic_DNA"/>
</dbReference>
<keyword evidence="5" id="KW-1185">Reference proteome</keyword>
<dbReference type="AlphaFoldDB" id="A0A0V7ZQ92"/>
<feature type="transmembrane region" description="Helical" evidence="1">
    <location>
        <begin position="20"/>
        <end position="44"/>
    </location>
</feature>
<dbReference type="PANTHER" id="PTHR10098">
    <property type="entry name" value="RAPSYN-RELATED"/>
    <property type="match status" value="1"/>
</dbReference>